<accession>A0AAW8F4S3</accession>
<dbReference type="AlphaFoldDB" id="A0AAW8F4S3"/>
<dbReference type="EMBL" id="JAUSZV010000005">
    <property type="protein sequence ID" value="MDQ0905106.1"/>
    <property type="molecule type" value="Genomic_DNA"/>
</dbReference>
<dbReference type="InterPro" id="IPR001853">
    <property type="entry name" value="DSBA-like_thioredoxin_dom"/>
</dbReference>
<comment type="caution">
    <text evidence="2">The sequence shown here is derived from an EMBL/GenBank/DDBJ whole genome shotgun (WGS) entry which is preliminary data.</text>
</comment>
<dbReference type="Pfam" id="PF01323">
    <property type="entry name" value="DSBA"/>
    <property type="match status" value="1"/>
</dbReference>
<organism evidence="2 3">
    <name type="scientific">Streptomyces canus</name>
    <dbReference type="NCBI Taxonomy" id="58343"/>
    <lineage>
        <taxon>Bacteria</taxon>
        <taxon>Bacillati</taxon>
        <taxon>Actinomycetota</taxon>
        <taxon>Actinomycetes</taxon>
        <taxon>Kitasatosporales</taxon>
        <taxon>Streptomycetaceae</taxon>
        <taxon>Streptomyces</taxon>
        <taxon>Streptomyces aurantiacus group</taxon>
    </lineage>
</organism>
<dbReference type="GO" id="GO:0016853">
    <property type="term" value="F:isomerase activity"/>
    <property type="evidence" value="ECO:0007669"/>
    <property type="project" value="UniProtKB-KW"/>
</dbReference>
<evidence type="ECO:0000259" key="1">
    <source>
        <dbReference type="Pfam" id="PF01323"/>
    </source>
</evidence>
<keyword evidence="2" id="KW-0413">Isomerase</keyword>
<evidence type="ECO:0000313" key="3">
    <source>
        <dbReference type="Proteomes" id="UP001234216"/>
    </source>
</evidence>
<gene>
    <name evidence="2" type="ORF">QFZ22_001091</name>
</gene>
<sequence>MSRRKKMGTNRKKWLRWPTPPFLGVKHAADLGLDTECFDQDLRSHRGSGRIAEDVESADRSGVAGTPTFFVNGRLHHGAYDITGLSAAVRAARERAAADARRDR</sequence>
<dbReference type="Gene3D" id="3.40.30.10">
    <property type="entry name" value="Glutaredoxin"/>
    <property type="match status" value="1"/>
</dbReference>
<dbReference type="SUPFAM" id="SSF52833">
    <property type="entry name" value="Thioredoxin-like"/>
    <property type="match status" value="1"/>
</dbReference>
<reference evidence="2" key="1">
    <citation type="submission" date="2023-07" db="EMBL/GenBank/DDBJ databases">
        <title>Comparative genomics of wheat-associated soil bacteria to identify genetic determinants of phenazine resistance.</title>
        <authorList>
            <person name="Mouncey N."/>
        </authorList>
    </citation>
    <scope>NUCLEOTIDE SEQUENCE</scope>
    <source>
        <strain evidence="2">V4I22</strain>
    </source>
</reference>
<name>A0AAW8F4S3_9ACTN</name>
<protein>
    <submittedName>
        <fullName evidence="2">DsbA family dithiol-disulfide isomerase</fullName>
    </submittedName>
</protein>
<evidence type="ECO:0000313" key="2">
    <source>
        <dbReference type="EMBL" id="MDQ0905106.1"/>
    </source>
</evidence>
<dbReference type="Proteomes" id="UP001234216">
    <property type="component" value="Unassembled WGS sequence"/>
</dbReference>
<proteinExistence type="predicted"/>
<feature type="domain" description="DSBA-like thioredoxin" evidence="1">
    <location>
        <begin position="27"/>
        <end position="88"/>
    </location>
</feature>
<dbReference type="GO" id="GO:0016491">
    <property type="term" value="F:oxidoreductase activity"/>
    <property type="evidence" value="ECO:0007669"/>
    <property type="project" value="InterPro"/>
</dbReference>
<dbReference type="InterPro" id="IPR036249">
    <property type="entry name" value="Thioredoxin-like_sf"/>
</dbReference>